<dbReference type="GO" id="GO:0008081">
    <property type="term" value="F:phosphoric diester hydrolase activity"/>
    <property type="evidence" value="ECO:0007669"/>
    <property type="project" value="InterPro"/>
</dbReference>
<dbReference type="Pfam" id="PF03009">
    <property type="entry name" value="GDPD"/>
    <property type="match status" value="1"/>
</dbReference>
<keyword evidence="3" id="KW-1185">Reference proteome</keyword>
<comment type="caution">
    <text evidence="2">The sequence shown here is derived from an EMBL/GenBank/DDBJ whole genome shotgun (WGS) entry which is preliminary data.</text>
</comment>
<accession>A0AA46AH59</accession>
<name>A0AA46AH59_9BACL</name>
<evidence type="ECO:0000313" key="2">
    <source>
        <dbReference type="EMBL" id="SMP34893.1"/>
    </source>
</evidence>
<dbReference type="InterPro" id="IPR030395">
    <property type="entry name" value="GP_PDE_dom"/>
</dbReference>
<dbReference type="AlphaFoldDB" id="A0AA46AH59"/>
<sequence length="326" mass="36401">MKRLFKKKRFWVVLGLIVFVYFNNSSLFTNPPAQKPMLLAHRGLGQTFDMTGLTNDTCTAERIHPPEHPYLENTLPSMRAAFAAGADMVELDVHPTKDGQFAVFHDWTLDCRTNATGVTREYTLSELKKLDIGYGYTADGGKTFPFRGKGVGLMPSLDEVLAAFPKQELLIHVKSNDPAEGTQLARRLAALPTDRLSRITVYGGDEPIAALERQLPHLRTMSKASLKKCLLPYMAIGWTGVVPDACKHTQLHVPDYAAPWLWGWPHRFLARMNEAGTRTILVRDGGGFSAGFDTAEDLNHLPENYAGGIWTNRIDRIAPLIQRQTQ</sequence>
<reference evidence="2" key="1">
    <citation type="submission" date="2017-05" db="EMBL/GenBank/DDBJ databases">
        <authorList>
            <person name="Varghese N."/>
            <person name="Submissions S."/>
        </authorList>
    </citation>
    <scope>NUCLEOTIDE SEQUENCE</scope>
    <source>
        <strain evidence="2">DSM 45262</strain>
    </source>
</reference>
<dbReference type="SUPFAM" id="SSF51695">
    <property type="entry name" value="PLC-like phosphodiesterases"/>
    <property type="match status" value="1"/>
</dbReference>
<dbReference type="GO" id="GO:0006629">
    <property type="term" value="P:lipid metabolic process"/>
    <property type="evidence" value="ECO:0007669"/>
    <property type="project" value="InterPro"/>
</dbReference>
<organism evidence="2 3">
    <name type="scientific">Laceyella tengchongensis</name>
    <dbReference type="NCBI Taxonomy" id="574699"/>
    <lineage>
        <taxon>Bacteria</taxon>
        <taxon>Bacillati</taxon>
        <taxon>Bacillota</taxon>
        <taxon>Bacilli</taxon>
        <taxon>Bacillales</taxon>
        <taxon>Thermoactinomycetaceae</taxon>
        <taxon>Laceyella</taxon>
    </lineage>
</organism>
<dbReference type="InterPro" id="IPR017946">
    <property type="entry name" value="PLC-like_Pdiesterase_TIM-brl"/>
</dbReference>
<evidence type="ECO:0000259" key="1">
    <source>
        <dbReference type="PROSITE" id="PS51704"/>
    </source>
</evidence>
<dbReference type="RefSeq" id="WP_102991372.1">
    <property type="nucleotide sequence ID" value="NZ_FXTU01000012.1"/>
</dbReference>
<dbReference type="Proteomes" id="UP001157946">
    <property type="component" value="Unassembled WGS sequence"/>
</dbReference>
<dbReference type="EMBL" id="FXTU01000012">
    <property type="protein sequence ID" value="SMP34893.1"/>
    <property type="molecule type" value="Genomic_DNA"/>
</dbReference>
<proteinExistence type="predicted"/>
<gene>
    <name evidence="2" type="ORF">SAMN06265361_11233</name>
</gene>
<dbReference type="CDD" id="cd08613">
    <property type="entry name" value="GDPD_GDE4_like_1"/>
    <property type="match status" value="1"/>
</dbReference>
<dbReference type="PANTHER" id="PTHR43805">
    <property type="entry name" value="GLYCEROPHOSPHORYL DIESTER PHOSPHODIESTERASE"/>
    <property type="match status" value="1"/>
</dbReference>
<dbReference type="Gene3D" id="3.20.20.190">
    <property type="entry name" value="Phosphatidylinositol (PI) phosphodiesterase"/>
    <property type="match status" value="1"/>
</dbReference>
<dbReference type="PROSITE" id="PS51704">
    <property type="entry name" value="GP_PDE"/>
    <property type="match status" value="1"/>
</dbReference>
<feature type="domain" description="GP-PDE" evidence="1">
    <location>
        <begin position="56"/>
        <end position="321"/>
    </location>
</feature>
<protein>
    <submittedName>
        <fullName evidence="2">Glycerophosphoryl diester phosphodiesterase</fullName>
    </submittedName>
</protein>
<evidence type="ECO:0000313" key="3">
    <source>
        <dbReference type="Proteomes" id="UP001157946"/>
    </source>
</evidence>
<dbReference type="PANTHER" id="PTHR43805:SF1">
    <property type="entry name" value="GP-PDE DOMAIN-CONTAINING PROTEIN"/>
    <property type="match status" value="1"/>
</dbReference>